<proteinExistence type="predicted"/>
<evidence type="ECO:0000313" key="1">
    <source>
        <dbReference type="EMBL" id="SFR15260.1"/>
    </source>
</evidence>
<dbReference type="OrthoDB" id="2051942at2"/>
<accession>A0A1I6EBZ1</accession>
<dbReference type="Proteomes" id="UP000199584">
    <property type="component" value="Unassembled WGS sequence"/>
</dbReference>
<protein>
    <recommendedName>
        <fullName evidence="3">Phage head-tail adaptor, putative, SPP1 family</fullName>
    </recommendedName>
</protein>
<keyword evidence="2" id="KW-1185">Reference proteome</keyword>
<dbReference type="AlphaFoldDB" id="A0A1I6EBZ1"/>
<organism evidence="1 2">
    <name type="scientific">Desulfoscipio geothermicus DSM 3669</name>
    <dbReference type="NCBI Taxonomy" id="1121426"/>
    <lineage>
        <taxon>Bacteria</taxon>
        <taxon>Bacillati</taxon>
        <taxon>Bacillota</taxon>
        <taxon>Clostridia</taxon>
        <taxon>Eubacteriales</taxon>
        <taxon>Desulfallaceae</taxon>
        <taxon>Desulfoscipio</taxon>
    </lineage>
</organism>
<evidence type="ECO:0008006" key="3">
    <source>
        <dbReference type="Google" id="ProtNLM"/>
    </source>
</evidence>
<sequence length="100" mass="11598">MRHNQVIYLITTTIQEDEIGNQIPVETERKVYANEFSVSSNEYYNAALSGLRPAKMFEIYSFEYQGEGKLKHNDITYRIIRTESRGEKTRLTCERVAADG</sequence>
<name>A0A1I6EBZ1_9FIRM</name>
<gene>
    <name evidence="1" type="ORF">SAMN05660706_1354</name>
</gene>
<dbReference type="STRING" id="39060.SAMN05660706_1354"/>
<reference evidence="2" key="1">
    <citation type="submission" date="2016-10" db="EMBL/GenBank/DDBJ databases">
        <authorList>
            <person name="Varghese N."/>
            <person name="Submissions S."/>
        </authorList>
    </citation>
    <scope>NUCLEOTIDE SEQUENCE [LARGE SCALE GENOMIC DNA]</scope>
    <source>
        <strain evidence="2">DSM 3669</strain>
    </source>
</reference>
<dbReference type="EMBL" id="FOYM01000035">
    <property type="protein sequence ID" value="SFR15260.1"/>
    <property type="molecule type" value="Genomic_DNA"/>
</dbReference>
<dbReference type="RefSeq" id="WP_092486874.1">
    <property type="nucleotide sequence ID" value="NZ_FOYM01000035.1"/>
</dbReference>
<evidence type="ECO:0000313" key="2">
    <source>
        <dbReference type="Proteomes" id="UP000199584"/>
    </source>
</evidence>